<dbReference type="PROSITE" id="PS00211">
    <property type="entry name" value="ABC_TRANSPORTER_1"/>
    <property type="match status" value="1"/>
</dbReference>
<sequence length="258" mass="27395">MVIDAQMLGYSRPGRCKVLPGLFGKDQTSGTAALTEVSCSLAEGELLALLGHNGAGKSTLIKLLLGLIAPSRGSLKVLGHTPSRGMAGVGYLPEHCRLYPRLSGSELFALFGRLKGATAGEVNELIEAFSLASLLHRPCQSLSKGQLQRLSLALALLGKPRLLLLDEPTTGLDPGAAEFMYQRLDRLKQNGCALVICSHDLALLEPRADKLLFIGSGRQQAFGRAADILGGDSLRAAYSRLMPNAFGESSDPELISRS</sequence>
<evidence type="ECO:0000259" key="4">
    <source>
        <dbReference type="PROSITE" id="PS50893"/>
    </source>
</evidence>
<proteinExistence type="predicted"/>
<dbReference type="Proteomes" id="UP001195903">
    <property type="component" value="Unassembled WGS sequence"/>
</dbReference>
<dbReference type="Gene3D" id="3.40.50.300">
    <property type="entry name" value="P-loop containing nucleotide triphosphate hydrolases"/>
    <property type="match status" value="1"/>
</dbReference>
<dbReference type="GO" id="GO:0005524">
    <property type="term" value="F:ATP binding"/>
    <property type="evidence" value="ECO:0007669"/>
    <property type="project" value="UniProtKB-KW"/>
</dbReference>
<comment type="caution">
    <text evidence="5">The sequence shown here is derived from an EMBL/GenBank/DDBJ whole genome shotgun (WGS) entry which is preliminary data.</text>
</comment>
<dbReference type="InterPro" id="IPR017871">
    <property type="entry name" value="ABC_transporter-like_CS"/>
</dbReference>
<dbReference type="PANTHER" id="PTHR42939:SF1">
    <property type="entry name" value="ABC TRANSPORTER ATP-BINDING PROTEIN ALBC-RELATED"/>
    <property type="match status" value="1"/>
</dbReference>
<dbReference type="PANTHER" id="PTHR42939">
    <property type="entry name" value="ABC TRANSPORTER ATP-BINDING PROTEIN ALBC-RELATED"/>
    <property type="match status" value="1"/>
</dbReference>
<dbReference type="RefSeq" id="WP_214506281.1">
    <property type="nucleotide sequence ID" value="NZ_JAHEPS010000002.1"/>
</dbReference>
<keyword evidence="2" id="KW-0547">Nucleotide-binding</keyword>
<evidence type="ECO:0000256" key="2">
    <source>
        <dbReference type="ARBA" id="ARBA00022741"/>
    </source>
</evidence>
<evidence type="ECO:0000256" key="1">
    <source>
        <dbReference type="ARBA" id="ARBA00022448"/>
    </source>
</evidence>
<organism evidence="5 6">
    <name type="scientific">Shewanella jiangmenensis</name>
    <dbReference type="NCBI Taxonomy" id="2837387"/>
    <lineage>
        <taxon>Bacteria</taxon>
        <taxon>Pseudomonadati</taxon>
        <taxon>Pseudomonadota</taxon>
        <taxon>Gammaproteobacteria</taxon>
        <taxon>Alteromonadales</taxon>
        <taxon>Shewanellaceae</taxon>
        <taxon>Shewanella</taxon>
    </lineage>
</organism>
<dbReference type="InterPro" id="IPR027417">
    <property type="entry name" value="P-loop_NTPase"/>
</dbReference>
<keyword evidence="3 5" id="KW-0067">ATP-binding</keyword>
<dbReference type="InterPro" id="IPR003593">
    <property type="entry name" value="AAA+_ATPase"/>
</dbReference>
<dbReference type="InterPro" id="IPR051782">
    <property type="entry name" value="ABC_Transporter_VariousFunc"/>
</dbReference>
<accession>A0ABS5V2M3</accession>
<protein>
    <submittedName>
        <fullName evidence="5">ABC transporter ATP-binding protein</fullName>
    </submittedName>
</protein>
<keyword evidence="6" id="KW-1185">Reference proteome</keyword>
<dbReference type="SMART" id="SM00382">
    <property type="entry name" value="AAA"/>
    <property type="match status" value="1"/>
</dbReference>
<dbReference type="EMBL" id="JAHEPS010000002">
    <property type="protein sequence ID" value="MBT1444071.1"/>
    <property type="molecule type" value="Genomic_DNA"/>
</dbReference>
<feature type="domain" description="ABC transporter" evidence="4">
    <location>
        <begin position="17"/>
        <end position="241"/>
    </location>
</feature>
<evidence type="ECO:0000313" key="6">
    <source>
        <dbReference type="Proteomes" id="UP001195903"/>
    </source>
</evidence>
<dbReference type="InterPro" id="IPR003439">
    <property type="entry name" value="ABC_transporter-like_ATP-bd"/>
</dbReference>
<dbReference type="SUPFAM" id="SSF52540">
    <property type="entry name" value="P-loop containing nucleoside triphosphate hydrolases"/>
    <property type="match status" value="1"/>
</dbReference>
<keyword evidence="1" id="KW-0813">Transport</keyword>
<gene>
    <name evidence="5" type="ORF">KJI95_05980</name>
</gene>
<reference evidence="5 6" key="1">
    <citation type="submission" date="2021-05" db="EMBL/GenBank/DDBJ databases">
        <title>Shewanella sp. JM162201.</title>
        <authorList>
            <person name="Xu S."/>
            <person name="Li A."/>
        </authorList>
    </citation>
    <scope>NUCLEOTIDE SEQUENCE [LARGE SCALE GENOMIC DNA]</scope>
    <source>
        <strain evidence="5 6">JM162201</strain>
    </source>
</reference>
<name>A0ABS5V2M3_9GAMM</name>
<dbReference type="PROSITE" id="PS50893">
    <property type="entry name" value="ABC_TRANSPORTER_2"/>
    <property type="match status" value="1"/>
</dbReference>
<evidence type="ECO:0000313" key="5">
    <source>
        <dbReference type="EMBL" id="MBT1444071.1"/>
    </source>
</evidence>
<dbReference type="Pfam" id="PF00005">
    <property type="entry name" value="ABC_tran"/>
    <property type="match status" value="1"/>
</dbReference>
<evidence type="ECO:0000256" key="3">
    <source>
        <dbReference type="ARBA" id="ARBA00022840"/>
    </source>
</evidence>